<evidence type="ECO:0000313" key="1">
    <source>
        <dbReference type="EMBL" id="KAF7283834.1"/>
    </source>
</evidence>
<keyword evidence="2" id="KW-1185">Reference proteome</keyword>
<evidence type="ECO:0000313" key="2">
    <source>
        <dbReference type="Proteomes" id="UP000625711"/>
    </source>
</evidence>
<protein>
    <submittedName>
        <fullName evidence="1">Uncharacterized protein</fullName>
    </submittedName>
</protein>
<gene>
    <name evidence="1" type="ORF">GWI33_022871</name>
</gene>
<name>A0A834IPJ1_RHYFE</name>
<dbReference type="EMBL" id="JAACXV010000086">
    <property type="protein sequence ID" value="KAF7283834.1"/>
    <property type="molecule type" value="Genomic_DNA"/>
</dbReference>
<reference evidence="1" key="1">
    <citation type="submission" date="2020-08" db="EMBL/GenBank/DDBJ databases">
        <title>Genome sequencing and assembly of the red palm weevil Rhynchophorus ferrugineus.</title>
        <authorList>
            <person name="Dias G.B."/>
            <person name="Bergman C.M."/>
            <person name="Manee M."/>
        </authorList>
    </citation>
    <scope>NUCLEOTIDE SEQUENCE</scope>
    <source>
        <strain evidence="1">AA-2017</strain>
        <tissue evidence="1">Whole larva</tissue>
    </source>
</reference>
<proteinExistence type="predicted"/>
<dbReference type="Proteomes" id="UP000625711">
    <property type="component" value="Unassembled WGS sequence"/>
</dbReference>
<sequence length="99" mass="11772">MSTEDGGRSGRPKEVVTEKKIKKIHKMILNIIHEYLGMRKLCAKMIKHNKPEFLRRHVTMDESWLHNLIPKFNRLSSEWTAYDELAQKRGKTQQWLAKL</sequence>
<dbReference type="AlphaFoldDB" id="A0A834IPJ1"/>
<accession>A0A834IPJ1</accession>
<organism evidence="1 2">
    <name type="scientific">Rhynchophorus ferrugineus</name>
    <name type="common">Red palm weevil</name>
    <name type="synonym">Curculio ferrugineus</name>
    <dbReference type="NCBI Taxonomy" id="354439"/>
    <lineage>
        <taxon>Eukaryota</taxon>
        <taxon>Metazoa</taxon>
        <taxon>Ecdysozoa</taxon>
        <taxon>Arthropoda</taxon>
        <taxon>Hexapoda</taxon>
        <taxon>Insecta</taxon>
        <taxon>Pterygota</taxon>
        <taxon>Neoptera</taxon>
        <taxon>Endopterygota</taxon>
        <taxon>Coleoptera</taxon>
        <taxon>Polyphaga</taxon>
        <taxon>Cucujiformia</taxon>
        <taxon>Curculionidae</taxon>
        <taxon>Dryophthorinae</taxon>
        <taxon>Rhynchophorus</taxon>
    </lineage>
</organism>
<comment type="caution">
    <text evidence="1">The sequence shown here is derived from an EMBL/GenBank/DDBJ whole genome shotgun (WGS) entry which is preliminary data.</text>
</comment>